<proteinExistence type="predicted"/>
<evidence type="ECO:0000313" key="2">
    <source>
        <dbReference type="EMBL" id="MDT0382323.1"/>
    </source>
</evidence>
<dbReference type="EMBL" id="JAVREQ010000034">
    <property type="protein sequence ID" value="MDT0382323.1"/>
    <property type="molecule type" value="Genomic_DNA"/>
</dbReference>
<sequence length="239" mass="25916">MADGQITLAYSRNTGVVAIASGEEYTWAQTALTKAGFQRDEHGVYRLPGETHDAIRGTLADLVHIARVHDTSVTTCSRGFLGDTAGDIAGLLPGRWEAEIEIYAHPAWQGDLAAWLWDDGDLARAVRTTRITHVATLTNAAGDTLLLIDRPGPERGFLLGSLSPTGFDDGYQGRHCPRSVALPASPFHAAQVIVEQFLPAYERAVHDRQAEVEHQRADTPACPPVPVSSPNRQFGPPRH</sequence>
<dbReference type="Proteomes" id="UP001183414">
    <property type="component" value="Unassembled WGS sequence"/>
</dbReference>
<dbReference type="RefSeq" id="WP_311675920.1">
    <property type="nucleotide sequence ID" value="NZ_JAVREQ010000034.1"/>
</dbReference>
<feature type="compositionally biased region" description="Basic and acidic residues" evidence="1">
    <location>
        <begin position="208"/>
        <end position="217"/>
    </location>
</feature>
<gene>
    <name evidence="2" type="ORF">RM572_26545</name>
</gene>
<protein>
    <submittedName>
        <fullName evidence="2">Uncharacterized protein</fullName>
    </submittedName>
</protein>
<reference evidence="3" key="1">
    <citation type="submission" date="2023-07" db="EMBL/GenBank/DDBJ databases">
        <title>30 novel species of actinomycetes from the DSMZ collection.</title>
        <authorList>
            <person name="Nouioui I."/>
        </authorList>
    </citation>
    <scope>NUCLEOTIDE SEQUENCE [LARGE SCALE GENOMIC DNA]</scope>
    <source>
        <strain evidence="3">DSM 42041</strain>
    </source>
</reference>
<accession>A0ABU2P352</accession>
<evidence type="ECO:0000256" key="1">
    <source>
        <dbReference type="SAM" id="MobiDB-lite"/>
    </source>
</evidence>
<name>A0ABU2P352_9ACTN</name>
<comment type="caution">
    <text evidence="2">The sequence shown here is derived from an EMBL/GenBank/DDBJ whole genome shotgun (WGS) entry which is preliminary data.</text>
</comment>
<feature type="region of interest" description="Disordered" evidence="1">
    <location>
        <begin position="208"/>
        <end position="239"/>
    </location>
</feature>
<organism evidence="2 3">
    <name type="scientific">Streptomyces hazeniae</name>
    <dbReference type="NCBI Taxonomy" id="3075538"/>
    <lineage>
        <taxon>Bacteria</taxon>
        <taxon>Bacillati</taxon>
        <taxon>Actinomycetota</taxon>
        <taxon>Actinomycetes</taxon>
        <taxon>Kitasatosporales</taxon>
        <taxon>Streptomycetaceae</taxon>
        <taxon>Streptomyces</taxon>
    </lineage>
</organism>
<keyword evidence="3" id="KW-1185">Reference proteome</keyword>
<evidence type="ECO:0000313" key="3">
    <source>
        <dbReference type="Proteomes" id="UP001183414"/>
    </source>
</evidence>